<sequence length="78" mass="9410">MAVYCYSQAIRRRIWTGQRRLSPLFPAMVEPVRGLGYPSLSFPPHPHYFPLLALRRLLRGRRFFALWLLPRRTLRLFR</sequence>
<keyword evidence="2" id="KW-1185">Reference proteome</keyword>
<name>A0A6A2ZRE7_HIBSY</name>
<protein>
    <submittedName>
        <fullName evidence="1">Uncharacterized protein</fullName>
    </submittedName>
</protein>
<dbReference type="Proteomes" id="UP000436088">
    <property type="component" value="Unassembled WGS sequence"/>
</dbReference>
<evidence type="ECO:0000313" key="1">
    <source>
        <dbReference type="EMBL" id="KAE8694106.1"/>
    </source>
</evidence>
<accession>A0A6A2ZRE7</accession>
<dbReference type="EMBL" id="VEPZ02001112">
    <property type="protein sequence ID" value="KAE8694106.1"/>
    <property type="molecule type" value="Genomic_DNA"/>
</dbReference>
<dbReference type="AlphaFoldDB" id="A0A6A2ZRE7"/>
<evidence type="ECO:0000313" key="2">
    <source>
        <dbReference type="Proteomes" id="UP000436088"/>
    </source>
</evidence>
<comment type="caution">
    <text evidence="1">The sequence shown here is derived from an EMBL/GenBank/DDBJ whole genome shotgun (WGS) entry which is preliminary data.</text>
</comment>
<reference evidence="1" key="1">
    <citation type="submission" date="2019-09" db="EMBL/GenBank/DDBJ databases">
        <title>Draft genome information of white flower Hibiscus syriacus.</title>
        <authorList>
            <person name="Kim Y.-M."/>
        </authorList>
    </citation>
    <scope>NUCLEOTIDE SEQUENCE [LARGE SCALE GENOMIC DNA]</scope>
    <source>
        <strain evidence="1">YM2019G1</strain>
    </source>
</reference>
<proteinExistence type="predicted"/>
<organism evidence="1 2">
    <name type="scientific">Hibiscus syriacus</name>
    <name type="common">Rose of Sharon</name>
    <dbReference type="NCBI Taxonomy" id="106335"/>
    <lineage>
        <taxon>Eukaryota</taxon>
        <taxon>Viridiplantae</taxon>
        <taxon>Streptophyta</taxon>
        <taxon>Embryophyta</taxon>
        <taxon>Tracheophyta</taxon>
        <taxon>Spermatophyta</taxon>
        <taxon>Magnoliopsida</taxon>
        <taxon>eudicotyledons</taxon>
        <taxon>Gunneridae</taxon>
        <taxon>Pentapetalae</taxon>
        <taxon>rosids</taxon>
        <taxon>malvids</taxon>
        <taxon>Malvales</taxon>
        <taxon>Malvaceae</taxon>
        <taxon>Malvoideae</taxon>
        <taxon>Hibiscus</taxon>
    </lineage>
</organism>
<gene>
    <name evidence="1" type="ORF">F3Y22_tig00110788pilonHSYRG00448</name>
</gene>